<dbReference type="Proteomes" id="UP001165986">
    <property type="component" value="Unassembled WGS sequence"/>
</dbReference>
<comment type="caution">
    <text evidence="1">The sequence shown here is derived from an EMBL/GenBank/DDBJ whole genome shotgun (WGS) entry which is preliminary data.</text>
</comment>
<organism evidence="1 2">
    <name type="scientific">Komarekiella delphini-convector SJRDD-AB1</name>
    <dbReference type="NCBI Taxonomy" id="2593771"/>
    <lineage>
        <taxon>Bacteria</taxon>
        <taxon>Bacillati</taxon>
        <taxon>Cyanobacteriota</taxon>
        <taxon>Cyanophyceae</taxon>
        <taxon>Nostocales</taxon>
        <taxon>Nostocaceae</taxon>
        <taxon>Komarekiella</taxon>
        <taxon>Komarekiella delphini-convector</taxon>
    </lineage>
</organism>
<keyword evidence="2" id="KW-1185">Reference proteome</keyword>
<protein>
    <submittedName>
        <fullName evidence="1">Uncharacterized protein</fullName>
    </submittedName>
</protein>
<evidence type="ECO:0000313" key="1">
    <source>
        <dbReference type="EMBL" id="MBD6621264.1"/>
    </source>
</evidence>
<evidence type="ECO:0000313" key="2">
    <source>
        <dbReference type="Proteomes" id="UP001165986"/>
    </source>
</evidence>
<accession>A0AA41BAM0</accession>
<gene>
    <name evidence="1" type="ORF">FNW02_37650</name>
</gene>
<reference evidence="1" key="1">
    <citation type="submission" date="2019-07" db="EMBL/GenBank/DDBJ databases">
        <title>Toxilogical consequences of a new and cryptic species of cyanobacteria (Komarekiella delphini-convector) recovered from the epidermis of a bottlenose dolphin and 1500 ft. in the air.</title>
        <authorList>
            <person name="Brown A.O."/>
            <person name="Dvorak P."/>
            <person name="Villanueva C.D."/>
            <person name="Foss A.J."/>
            <person name="Garvey A.D."/>
            <person name="Gibson Q.A."/>
            <person name="Johansen J.R."/>
            <person name="Casamatta D.A."/>
        </authorList>
    </citation>
    <scope>NUCLEOTIDE SEQUENCE</scope>
    <source>
        <strain evidence="1">SJRDD-AB1</strain>
    </source>
</reference>
<proteinExistence type="predicted"/>
<dbReference type="AlphaFoldDB" id="A0AA41BAM0"/>
<name>A0AA41BAM0_9NOST</name>
<dbReference type="RefSeq" id="WP_191762582.1">
    <property type="nucleotide sequence ID" value="NZ_VJXY01000147.1"/>
</dbReference>
<dbReference type="EMBL" id="VJXY01000147">
    <property type="protein sequence ID" value="MBD6621264.1"/>
    <property type="molecule type" value="Genomic_DNA"/>
</dbReference>
<sequence length="69" mass="7839">MAQIGITPIHPKDFKKIHDFSTYQMSRLSGYSVEAVKNWLADESSSRFVEPKPYVLNHFGAIHSCLARS</sequence>